<keyword evidence="2" id="KW-1185">Reference proteome</keyword>
<gene>
    <name evidence="1" type="ORF">PHYPO_G00224360</name>
</gene>
<comment type="caution">
    <text evidence="1">The sequence shown here is derived from an EMBL/GenBank/DDBJ whole genome shotgun (WGS) entry which is preliminary data.</text>
</comment>
<reference evidence="1 2" key="1">
    <citation type="submission" date="2019-06" db="EMBL/GenBank/DDBJ databases">
        <title>A chromosome-scale genome assembly of the striped catfish, Pangasianodon hypophthalmus.</title>
        <authorList>
            <person name="Wen M."/>
            <person name="Zahm M."/>
            <person name="Roques C."/>
            <person name="Cabau C."/>
            <person name="Klopp C."/>
            <person name="Donnadieu C."/>
            <person name="Jouanno E."/>
            <person name="Avarre J.-C."/>
            <person name="Campet M."/>
            <person name="Ha T.T.T."/>
            <person name="Dugue R."/>
            <person name="Lampietro C."/>
            <person name="Louis A."/>
            <person name="Herpin A."/>
            <person name="Echchiki A."/>
            <person name="Berthelot C."/>
            <person name="Parey E."/>
            <person name="Roest-Crollius H."/>
            <person name="Braasch I."/>
            <person name="Postlethwait J."/>
            <person name="Bobe J."/>
            <person name="Montfort J."/>
            <person name="Bouchez O."/>
            <person name="Begum T."/>
            <person name="Schartl M."/>
            <person name="Guiguen Y."/>
        </authorList>
    </citation>
    <scope>NUCLEOTIDE SEQUENCE [LARGE SCALE GENOMIC DNA]</scope>
    <source>
        <strain evidence="1 2">Indonesia</strain>
        <tissue evidence="1">Blood</tissue>
    </source>
</reference>
<proteinExistence type="predicted"/>
<dbReference type="AlphaFoldDB" id="A0A5N5NV53"/>
<dbReference type="Proteomes" id="UP000327468">
    <property type="component" value="Chromosome 7"/>
</dbReference>
<organism evidence="1 2">
    <name type="scientific">Pangasianodon hypophthalmus</name>
    <name type="common">Striped catfish</name>
    <name type="synonym">Helicophagus hypophthalmus</name>
    <dbReference type="NCBI Taxonomy" id="310915"/>
    <lineage>
        <taxon>Eukaryota</taxon>
        <taxon>Metazoa</taxon>
        <taxon>Chordata</taxon>
        <taxon>Craniata</taxon>
        <taxon>Vertebrata</taxon>
        <taxon>Euteleostomi</taxon>
        <taxon>Actinopterygii</taxon>
        <taxon>Neopterygii</taxon>
        <taxon>Teleostei</taxon>
        <taxon>Ostariophysi</taxon>
        <taxon>Siluriformes</taxon>
        <taxon>Pangasiidae</taxon>
        <taxon>Pangasianodon</taxon>
    </lineage>
</organism>
<protein>
    <submittedName>
        <fullName evidence="1">Uncharacterized protein</fullName>
    </submittedName>
</protein>
<accession>A0A5N5NV53</accession>
<name>A0A5N5NV53_PANHP</name>
<evidence type="ECO:0000313" key="2">
    <source>
        <dbReference type="Proteomes" id="UP000327468"/>
    </source>
</evidence>
<evidence type="ECO:0000313" key="1">
    <source>
        <dbReference type="EMBL" id="KAB5571380.1"/>
    </source>
</evidence>
<dbReference type="EMBL" id="VFJC01000008">
    <property type="protein sequence ID" value="KAB5571380.1"/>
    <property type="molecule type" value="Genomic_DNA"/>
</dbReference>
<sequence>MIMVSTVTYIYKNLCPGFWLKQRSESTEEVERPESDSSLSPACSQGTLRLLHIKLLFNNACRFGPQLGFDLMLGPLPVS</sequence>